<dbReference type="GO" id="GO:0016740">
    <property type="term" value="F:transferase activity"/>
    <property type="evidence" value="ECO:0007669"/>
    <property type="project" value="UniProtKB-KW"/>
</dbReference>
<dbReference type="InterPro" id="IPR036542">
    <property type="entry name" value="PTS_IIA_lac/cel_sf"/>
</dbReference>
<dbReference type="SUPFAM" id="SSF46973">
    <property type="entry name" value="Enzyme IIa from lactose specific PTS, IIa-lac"/>
    <property type="match status" value="1"/>
</dbReference>
<keyword evidence="9" id="KW-1185">Reference proteome</keyword>
<evidence type="ECO:0000256" key="5">
    <source>
        <dbReference type="PIRSR" id="PIRSR000699-1"/>
    </source>
</evidence>
<dbReference type="PANTHER" id="PTHR34382">
    <property type="entry name" value="PTS SYSTEM N,N'-DIACETYLCHITOBIOSE-SPECIFIC EIIA COMPONENT"/>
    <property type="match status" value="1"/>
</dbReference>
<dbReference type="Gene3D" id="1.20.58.80">
    <property type="entry name" value="Phosphotransferase system, lactose/cellobiose-type IIA subunit"/>
    <property type="match status" value="1"/>
</dbReference>
<reference evidence="8 9" key="1">
    <citation type="submission" date="2020-08" db="EMBL/GenBank/DDBJ databases">
        <title>Genomic Encyclopedia of Type Strains, Phase IV (KMG-IV): sequencing the most valuable type-strain genomes for metagenomic binning, comparative biology and taxonomic classification.</title>
        <authorList>
            <person name="Goeker M."/>
        </authorList>
    </citation>
    <scope>NUCLEOTIDE SEQUENCE [LARGE SCALE GENOMIC DNA]</scope>
    <source>
        <strain evidence="8 9">DSM 24661</strain>
    </source>
</reference>
<evidence type="ECO:0000256" key="7">
    <source>
        <dbReference type="PROSITE-ProRule" id="PRU00418"/>
    </source>
</evidence>
<sequence length="103" mass="11618">MENLDQIAYSMIAGAGDAQALQFKALEDVKKADFAAAEKKLQEADELLIKAHQLQTNLIKNEANGEKHEYSVLLVHAQDYVSSTVLNKKIVEQMIDIYKELRQ</sequence>
<evidence type="ECO:0000256" key="2">
    <source>
        <dbReference type="ARBA" id="ARBA00022597"/>
    </source>
</evidence>
<evidence type="ECO:0000313" key="8">
    <source>
        <dbReference type="EMBL" id="MBB5335385.1"/>
    </source>
</evidence>
<comment type="caution">
    <text evidence="8">The sequence shown here is derived from an EMBL/GenBank/DDBJ whole genome shotgun (WGS) entry which is preliminary data.</text>
</comment>
<dbReference type="GO" id="GO:0009401">
    <property type="term" value="P:phosphoenolpyruvate-dependent sugar phosphotransferase system"/>
    <property type="evidence" value="ECO:0007669"/>
    <property type="project" value="UniProtKB-KW"/>
</dbReference>
<organism evidence="8 9">
    <name type="scientific">Pectinatus brassicae</name>
    <dbReference type="NCBI Taxonomy" id="862415"/>
    <lineage>
        <taxon>Bacteria</taxon>
        <taxon>Bacillati</taxon>
        <taxon>Bacillota</taxon>
        <taxon>Negativicutes</taxon>
        <taxon>Selenomonadales</taxon>
        <taxon>Selenomonadaceae</taxon>
        <taxon>Pectinatus</taxon>
    </lineage>
</organism>
<dbReference type="Pfam" id="PF02255">
    <property type="entry name" value="PTS_IIA"/>
    <property type="match status" value="1"/>
</dbReference>
<name>A0A840US77_9FIRM</name>
<evidence type="ECO:0000313" key="9">
    <source>
        <dbReference type="Proteomes" id="UP000559117"/>
    </source>
</evidence>
<keyword evidence="2" id="KW-0762">Sugar transport</keyword>
<dbReference type="InterPro" id="IPR003188">
    <property type="entry name" value="PTS_IIA_lac/cel"/>
</dbReference>
<dbReference type="Proteomes" id="UP000559117">
    <property type="component" value="Unassembled WGS sequence"/>
</dbReference>
<dbReference type="PIRSF" id="PIRSF000699">
    <property type="entry name" value="PTS_IILac_III"/>
    <property type="match status" value="1"/>
</dbReference>
<keyword evidence="3" id="KW-0808">Transferase</keyword>
<evidence type="ECO:0000256" key="1">
    <source>
        <dbReference type="ARBA" id="ARBA00022448"/>
    </source>
</evidence>
<gene>
    <name evidence="8" type="ORF">HNR32_000506</name>
</gene>
<evidence type="ECO:0000256" key="4">
    <source>
        <dbReference type="ARBA" id="ARBA00022683"/>
    </source>
</evidence>
<dbReference type="AlphaFoldDB" id="A0A840US77"/>
<accession>A0A840US77</accession>
<keyword evidence="1" id="KW-0813">Transport</keyword>
<keyword evidence="6" id="KW-0460">Magnesium</keyword>
<comment type="cofactor">
    <cofactor evidence="6">
        <name>Mg(2+)</name>
        <dbReference type="ChEBI" id="CHEBI:18420"/>
    </cofactor>
    <text evidence="6">Binds 1 Mg(2+) ion per trimer.</text>
</comment>
<proteinExistence type="predicted"/>
<dbReference type="PROSITE" id="PS51095">
    <property type="entry name" value="PTS_EIIA_TYPE_3"/>
    <property type="match status" value="1"/>
</dbReference>
<feature type="active site" description="Tele-phosphohistidine intermediate" evidence="5">
    <location>
        <position position="76"/>
    </location>
</feature>
<dbReference type="RefSeq" id="WP_183859314.1">
    <property type="nucleotide sequence ID" value="NZ_JACHFH010000004.1"/>
</dbReference>
<keyword evidence="6" id="KW-0479">Metal-binding</keyword>
<protein>
    <submittedName>
        <fullName evidence="8">PTS system cellobiose-specific IIA component</fullName>
    </submittedName>
</protein>
<dbReference type="EMBL" id="JACHFH010000004">
    <property type="protein sequence ID" value="MBB5335385.1"/>
    <property type="molecule type" value="Genomic_DNA"/>
</dbReference>
<keyword evidence="4" id="KW-0598">Phosphotransferase system</keyword>
<dbReference type="PANTHER" id="PTHR34382:SF7">
    <property type="entry name" value="PTS SYSTEM N,N'-DIACETYLCHITOBIOSE-SPECIFIC EIIA COMPONENT"/>
    <property type="match status" value="1"/>
</dbReference>
<evidence type="ECO:0000256" key="6">
    <source>
        <dbReference type="PIRSR" id="PIRSR000699-2"/>
    </source>
</evidence>
<dbReference type="GO" id="GO:0046872">
    <property type="term" value="F:metal ion binding"/>
    <property type="evidence" value="ECO:0007669"/>
    <property type="project" value="UniProtKB-KW"/>
</dbReference>
<feature type="binding site" evidence="6">
    <location>
        <position position="79"/>
    </location>
    <ligand>
        <name>Mg(2+)</name>
        <dbReference type="ChEBI" id="CHEBI:18420"/>
        <note>ligand shared between all trimeric partners</note>
    </ligand>
</feature>
<feature type="modified residue" description="Phosphohistidine; by HPr" evidence="7">
    <location>
        <position position="76"/>
    </location>
</feature>
<evidence type="ECO:0000256" key="3">
    <source>
        <dbReference type="ARBA" id="ARBA00022679"/>
    </source>
</evidence>